<dbReference type="InterPro" id="IPR011610">
    <property type="entry name" value="SAM_mthyl_Trfase_ML2640-like"/>
</dbReference>
<protein>
    <recommendedName>
        <fullName evidence="6">S-adenosyl-L-methionine-dependent methyltransferase</fullName>
        <ecNumber evidence="6">2.1.1.-</ecNumber>
    </recommendedName>
</protein>
<evidence type="ECO:0000256" key="1">
    <source>
        <dbReference type="ARBA" id="ARBA00003907"/>
    </source>
</evidence>
<sequence>MTVWCGGGRVTLSTWLSIRNGFRLVENIVFWYYCFVLEYPAGVTVDFQPSRTALLSAAARAAHLTVDGEPALFLDTLAERVLGSAGAEMIRYHRQQGGHPILVNARVSATVRSRFAEAALRAAVDRGVDQYLLVGAGLDTFGARSDLARRLLVVEVDHPGTQRWKRHRLAESDVDVPDTVRYAELDLTLDSVFGRVVEAGLDPSRPVFVSWLGGIPYFRQSELHRVLADLARLSPGSELVADYHVPPRWRDARAELYVRAVSAVASDGAEPWRSTFTPDGVAALLGSHTFVVVADHDERAAVPADLWERQDELVPGSLVRLVHARSGIDR</sequence>
<reference evidence="7 8" key="1">
    <citation type="submission" date="2011-11" db="EMBL/GenBank/DDBJ databases">
        <title>The Noncontiguous Finished sequence of Saccharomonospora cyanea NA-134.</title>
        <authorList>
            <consortium name="US DOE Joint Genome Institute"/>
            <person name="Lucas S."/>
            <person name="Han J."/>
            <person name="Lapidus A."/>
            <person name="Cheng J.-F."/>
            <person name="Goodwin L."/>
            <person name="Pitluck S."/>
            <person name="Peters L."/>
            <person name="Ovchinnikova G."/>
            <person name="Lu M."/>
            <person name="Detter J.C."/>
            <person name="Han C."/>
            <person name="Tapia R."/>
            <person name="Land M."/>
            <person name="Hauser L."/>
            <person name="Kyrpides N."/>
            <person name="Ivanova N."/>
            <person name="Pagani I."/>
            <person name="Brambilla E.-M."/>
            <person name="Klenk H.-P."/>
            <person name="Woyke T."/>
        </authorList>
    </citation>
    <scope>NUCLEOTIDE SEQUENCE [LARGE SCALE GENOMIC DNA]</scope>
    <source>
        <strain evidence="7 8">NA-134</strain>
    </source>
</reference>
<dbReference type="HOGENOM" id="CLU_056160_3_0_11"/>
<dbReference type="InterPro" id="IPR029063">
    <property type="entry name" value="SAM-dependent_MTases_sf"/>
</dbReference>
<dbReference type="SUPFAM" id="SSF53335">
    <property type="entry name" value="S-adenosyl-L-methionine-dependent methyltransferases"/>
    <property type="match status" value="1"/>
</dbReference>
<dbReference type="PANTHER" id="PTHR43619:SF2">
    <property type="entry name" value="S-ADENOSYL-L-METHIONINE-DEPENDENT METHYLTRANSFERASES SUPERFAMILY PROTEIN"/>
    <property type="match status" value="1"/>
</dbReference>
<comment type="similarity">
    <text evidence="2 6">Belongs to the UPF0677 family.</text>
</comment>
<organism evidence="7 8">
    <name type="scientific">Saccharomonospora cyanea NA-134</name>
    <dbReference type="NCBI Taxonomy" id="882082"/>
    <lineage>
        <taxon>Bacteria</taxon>
        <taxon>Bacillati</taxon>
        <taxon>Actinomycetota</taxon>
        <taxon>Actinomycetes</taxon>
        <taxon>Pseudonocardiales</taxon>
        <taxon>Pseudonocardiaceae</taxon>
        <taxon>Saccharomonospora</taxon>
    </lineage>
</organism>
<dbReference type="InterPro" id="IPR007213">
    <property type="entry name" value="Ppm1/Ppm2/Tcmp"/>
</dbReference>
<keyword evidence="5 6" id="KW-0949">S-adenosyl-L-methionine</keyword>
<comment type="function">
    <text evidence="1 6">Exhibits S-adenosyl-L-methionine-dependent methyltransferase activity.</text>
</comment>
<evidence type="ECO:0000256" key="3">
    <source>
        <dbReference type="ARBA" id="ARBA00022603"/>
    </source>
</evidence>
<dbReference type="eggNOG" id="COG3315">
    <property type="taxonomic scope" value="Bacteria"/>
</dbReference>
<dbReference type="Pfam" id="PF04072">
    <property type="entry name" value="LCM"/>
    <property type="match status" value="1"/>
</dbReference>
<dbReference type="AlphaFoldDB" id="H5XFQ9"/>
<evidence type="ECO:0000256" key="4">
    <source>
        <dbReference type="ARBA" id="ARBA00022679"/>
    </source>
</evidence>
<evidence type="ECO:0000256" key="5">
    <source>
        <dbReference type="ARBA" id="ARBA00022691"/>
    </source>
</evidence>
<name>H5XFQ9_9PSEU</name>
<gene>
    <name evidence="7" type="ORF">SaccyDRAFT_1549</name>
</gene>
<evidence type="ECO:0000313" key="8">
    <source>
        <dbReference type="Proteomes" id="UP000002791"/>
    </source>
</evidence>
<evidence type="ECO:0000256" key="2">
    <source>
        <dbReference type="ARBA" id="ARBA00008138"/>
    </source>
</evidence>
<evidence type="ECO:0000313" key="7">
    <source>
        <dbReference type="EMBL" id="EHR60451.1"/>
    </source>
</evidence>
<dbReference type="Proteomes" id="UP000002791">
    <property type="component" value="Chromosome"/>
</dbReference>
<dbReference type="Gene3D" id="3.40.50.150">
    <property type="entry name" value="Vaccinia Virus protein VP39"/>
    <property type="match status" value="1"/>
</dbReference>
<dbReference type="EMBL" id="CM001440">
    <property type="protein sequence ID" value="EHR60451.1"/>
    <property type="molecule type" value="Genomic_DNA"/>
</dbReference>
<keyword evidence="3 6" id="KW-0489">Methyltransferase</keyword>
<keyword evidence="8" id="KW-1185">Reference proteome</keyword>
<dbReference type="STRING" id="882082.SaccyDRAFT_1549"/>
<evidence type="ECO:0000256" key="6">
    <source>
        <dbReference type="RuleBase" id="RU362030"/>
    </source>
</evidence>
<accession>H5XFQ9</accession>
<dbReference type="PANTHER" id="PTHR43619">
    <property type="entry name" value="S-ADENOSYL-L-METHIONINE-DEPENDENT METHYLTRANSFERASE YKTD-RELATED"/>
    <property type="match status" value="1"/>
</dbReference>
<dbReference type="EC" id="2.1.1.-" evidence="6"/>
<proteinExistence type="inferred from homology"/>
<dbReference type="GO" id="GO:0032259">
    <property type="term" value="P:methylation"/>
    <property type="evidence" value="ECO:0007669"/>
    <property type="project" value="UniProtKB-KW"/>
</dbReference>
<dbReference type="NCBIfam" id="TIGR00027">
    <property type="entry name" value="mthyl_TIGR00027"/>
    <property type="match status" value="1"/>
</dbReference>
<keyword evidence="4 7" id="KW-0808">Transferase</keyword>
<dbReference type="GO" id="GO:0008168">
    <property type="term" value="F:methyltransferase activity"/>
    <property type="evidence" value="ECO:0007669"/>
    <property type="project" value="UniProtKB-UniRule"/>
</dbReference>